<gene>
    <name evidence="12" type="primary">Polm</name>
    <name evidence="12" type="ORF">GTO95_0014563</name>
</gene>
<dbReference type="PROSITE" id="PS50172">
    <property type="entry name" value="BRCT"/>
    <property type="match status" value="1"/>
</dbReference>
<feature type="non-terminal residue" evidence="12">
    <location>
        <position position="666"/>
    </location>
</feature>
<accession>A0A8J7NZQ4</accession>
<evidence type="ECO:0000256" key="5">
    <source>
        <dbReference type="ARBA" id="ARBA00022695"/>
    </source>
</evidence>
<evidence type="ECO:0000313" key="13">
    <source>
        <dbReference type="Proteomes" id="UP000736164"/>
    </source>
</evidence>
<dbReference type="SUPFAM" id="SSF81301">
    <property type="entry name" value="Nucleotidyltransferase"/>
    <property type="match status" value="1"/>
</dbReference>
<dbReference type="PIRSF" id="PIRSF000817">
    <property type="entry name" value="DNA_NT"/>
    <property type="match status" value="1"/>
</dbReference>
<dbReference type="PRINTS" id="PR00869">
    <property type="entry name" value="DNAPOLX"/>
</dbReference>
<evidence type="ECO:0000256" key="4">
    <source>
        <dbReference type="ARBA" id="ARBA00022679"/>
    </source>
</evidence>
<dbReference type="FunFam" id="1.10.150.20:FF:000010">
    <property type="entry name" value="DNA polymerase lambda"/>
    <property type="match status" value="1"/>
</dbReference>
<dbReference type="Pfam" id="PF14791">
    <property type="entry name" value="DNA_pol_B_thumb"/>
    <property type="match status" value="1"/>
</dbReference>
<feature type="binding site" evidence="9">
    <location>
        <position position="374"/>
    </location>
    <ligand>
        <name>Mg(2+)</name>
        <dbReference type="ChEBI" id="CHEBI:18420"/>
    </ligand>
</feature>
<dbReference type="AlphaFoldDB" id="A0A8J7NZQ4"/>
<dbReference type="Gene3D" id="3.30.460.10">
    <property type="entry name" value="Beta Polymerase, domain 2"/>
    <property type="match status" value="1"/>
</dbReference>
<feature type="binding site" evidence="9">
    <location>
        <position position="372"/>
    </location>
    <ligand>
        <name>Mg(2+)</name>
        <dbReference type="ChEBI" id="CHEBI:18420"/>
    </ligand>
</feature>
<dbReference type="InterPro" id="IPR019843">
    <property type="entry name" value="DNA_pol-X_BS"/>
</dbReference>
<evidence type="ECO:0000256" key="3">
    <source>
        <dbReference type="ARBA" id="ARBA00008323"/>
    </source>
</evidence>
<feature type="region of interest" description="Disordered" evidence="10">
    <location>
        <begin position="540"/>
        <end position="568"/>
    </location>
</feature>
<dbReference type="SUPFAM" id="SSF81585">
    <property type="entry name" value="PsbU/PolX domain-like"/>
    <property type="match status" value="1"/>
</dbReference>
<keyword evidence="6 9" id="KW-0479">Metal-binding</keyword>
<keyword evidence="4" id="KW-0808">Transferase</keyword>
<dbReference type="FunFam" id="3.40.50.10190:FF:000035">
    <property type="entry name" value="DNA-directed DNA/RNA polymerase mu"/>
    <property type="match status" value="1"/>
</dbReference>
<comment type="subcellular location">
    <subcellularLocation>
        <location evidence="2">Nucleus</location>
    </subcellularLocation>
</comment>
<dbReference type="PANTHER" id="PTHR11276">
    <property type="entry name" value="DNA POLYMERASE TYPE-X FAMILY MEMBER"/>
    <property type="match status" value="1"/>
</dbReference>
<dbReference type="PANTHER" id="PTHR11276:SF24">
    <property type="entry name" value="DNA-DIRECTED DNA_RNA POLYMERASE MU"/>
    <property type="match status" value="1"/>
</dbReference>
<dbReference type="InterPro" id="IPR027249">
    <property type="entry name" value="DNA/RNApol_mu"/>
</dbReference>
<feature type="domain" description="BRCT" evidence="11">
    <location>
        <begin position="20"/>
        <end position="119"/>
    </location>
</feature>
<dbReference type="InterPro" id="IPR022312">
    <property type="entry name" value="DNA_pol_X"/>
</dbReference>
<protein>
    <submittedName>
        <fullName evidence="12">DPOLM polymerase</fullName>
    </submittedName>
</protein>
<dbReference type="SMART" id="SM00483">
    <property type="entry name" value="POLXc"/>
    <property type="match status" value="1"/>
</dbReference>
<feature type="binding site" evidence="9">
    <location>
        <position position="474"/>
    </location>
    <ligand>
        <name>Mg(2+)</name>
        <dbReference type="ChEBI" id="CHEBI:18420"/>
    </ligand>
</feature>
<dbReference type="InterPro" id="IPR010996">
    <property type="entry name" value="HHH_MUS81"/>
</dbReference>
<evidence type="ECO:0000259" key="11">
    <source>
        <dbReference type="PROSITE" id="PS50172"/>
    </source>
</evidence>
<dbReference type="InterPro" id="IPR037160">
    <property type="entry name" value="DNA_Pol_thumb_sf"/>
</dbReference>
<evidence type="ECO:0000256" key="10">
    <source>
        <dbReference type="SAM" id="MobiDB-lite"/>
    </source>
</evidence>
<dbReference type="Gene3D" id="3.40.50.10190">
    <property type="entry name" value="BRCT domain"/>
    <property type="match status" value="1"/>
</dbReference>
<dbReference type="InterPro" id="IPR002054">
    <property type="entry name" value="DNA-dir_DNA_pol_X"/>
</dbReference>
<feature type="non-terminal residue" evidence="12">
    <location>
        <position position="1"/>
    </location>
</feature>
<dbReference type="Gene3D" id="3.30.210.10">
    <property type="entry name" value="DNA polymerase, thumb domain"/>
    <property type="match status" value="1"/>
</dbReference>
<dbReference type="InterPro" id="IPR036420">
    <property type="entry name" value="BRCT_dom_sf"/>
</dbReference>
<keyword evidence="7 9" id="KW-0460">Magnesium</keyword>
<evidence type="ECO:0000256" key="1">
    <source>
        <dbReference type="ARBA" id="ARBA00001946"/>
    </source>
</evidence>
<comment type="similarity">
    <text evidence="3">Belongs to the DNA polymerase type-X family.</text>
</comment>
<dbReference type="InterPro" id="IPR029398">
    <property type="entry name" value="PolB_thumb"/>
</dbReference>
<dbReference type="InterPro" id="IPR043519">
    <property type="entry name" value="NT_sf"/>
</dbReference>
<evidence type="ECO:0000256" key="2">
    <source>
        <dbReference type="ARBA" id="ARBA00004123"/>
    </source>
</evidence>
<comment type="cofactor">
    <cofactor evidence="1 9">
        <name>Mg(2+)</name>
        <dbReference type="ChEBI" id="CHEBI:18420"/>
    </cofactor>
</comment>
<evidence type="ECO:0000256" key="8">
    <source>
        <dbReference type="ARBA" id="ARBA00023242"/>
    </source>
</evidence>
<dbReference type="GO" id="GO:0003677">
    <property type="term" value="F:DNA binding"/>
    <property type="evidence" value="ECO:0007669"/>
    <property type="project" value="InterPro"/>
</dbReference>
<dbReference type="InterPro" id="IPR001357">
    <property type="entry name" value="BRCT_dom"/>
</dbReference>
<dbReference type="Gene3D" id="1.10.150.20">
    <property type="entry name" value="5' to 3' exonuclease, C-terminal subdomain"/>
    <property type="match status" value="1"/>
</dbReference>
<dbReference type="GO" id="GO:0006303">
    <property type="term" value="P:double-strand break repair via nonhomologous end joining"/>
    <property type="evidence" value="ECO:0007669"/>
    <property type="project" value="TreeGrafter"/>
</dbReference>
<sequence>SMVPLKRRKTVRNDVNCERNEVIKFPDVVIFLLERKMGASRRAFLTRLGRNKGFRVEDCYSDAVTHVVSENNMGDEVVDWLDRQIPGGWTPRPVHLLDISWFTESMGAARPLDVQDAHRLKVKSVSQADGGERTVSPYACRRRTPLQHHNRALTVNIPTCLRSVHFCVSDSIPLNHITLCRPAGHLFAQSVLPCAPGPQDALEVLAENAEFCDSEGRSLAFRKAASVLKALPLAVRSVGDLQGVPCLGEHSLGVIKEILEDGLSREVEAIVQSERYQAMKTLTGIFGVGVKTADRWFREGVRNPSDLLTSGRRLTREQEAGVLHYEDLSTPITREEAHAIGQIVEEAVHTVLPGAELTITGGFRRGKKTGHDVDFLITHPEEGKEVGLLPKVISWLDSQDLLLYHRVKENTYLESKVQLARSQSSMDRFERCFSIFRLKPPEPGASSGRTAQESAAAGGQCSGEPRSWKAVRVDLVVTPVSQFAFGLLGWTGSQHFERELRRWAGQEKHMSLNSHALYDRTQSTLQRAKDHRQTIATSMASNGSKSGYTWDRSPVHHRAHTLTPGTDSEYSSKALLKAIASHEKGEIQAHMLVVRYSYIFCFHSRLVSQPGERMAEVHWPSDSSSSSNSAQLSGDKNSFIPIIDSQTLKADELSNAGQSRASQADP</sequence>
<dbReference type="SUPFAM" id="SSF47802">
    <property type="entry name" value="DNA polymerase beta, N-terminal domain-like"/>
    <property type="match status" value="1"/>
</dbReference>
<feature type="compositionally biased region" description="Low complexity" evidence="10">
    <location>
        <begin position="621"/>
        <end position="633"/>
    </location>
</feature>
<dbReference type="InterPro" id="IPR001726">
    <property type="entry name" value="TdT/Mu"/>
</dbReference>
<dbReference type="Pfam" id="PF14716">
    <property type="entry name" value="HHH_8"/>
    <property type="match status" value="1"/>
</dbReference>
<dbReference type="GO" id="GO:0005634">
    <property type="term" value="C:nucleus"/>
    <property type="evidence" value="ECO:0007669"/>
    <property type="project" value="UniProtKB-SubCell"/>
</dbReference>
<comment type="caution">
    <text evidence="12">The sequence shown here is derived from an EMBL/GenBank/DDBJ whole genome shotgun (WGS) entry which is preliminary data.</text>
</comment>
<reference evidence="12" key="1">
    <citation type="journal article" date="2021" name="Cell">
        <title>Tracing the genetic footprints of vertebrate landing in non-teleost ray-finned fishes.</title>
        <authorList>
            <person name="Bi X."/>
            <person name="Wang K."/>
            <person name="Yang L."/>
            <person name="Pan H."/>
            <person name="Jiang H."/>
            <person name="Wei Q."/>
            <person name="Fang M."/>
            <person name="Yu H."/>
            <person name="Zhu C."/>
            <person name="Cai Y."/>
            <person name="He Y."/>
            <person name="Gan X."/>
            <person name="Zeng H."/>
            <person name="Yu D."/>
            <person name="Zhu Y."/>
            <person name="Jiang H."/>
            <person name="Qiu Q."/>
            <person name="Yang H."/>
            <person name="Zhang Y.E."/>
            <person name="Wang W."/>
            <person name="Zhu M."/>
            <person name="He S."/>
            <person name="Zhang G."/>
        </authorList>
    </citation>
    <scope>NUCLEOTIDE SEQUENCE</scope>
    <source>
        <strain evidence="12">Allg_001</strain>
    </source>
</reference>
<feature type="region of interest" description="Disordered" evidence="10">
    <location>
        <begin position="617"/>
        <end position="636"/>
    </location>
</feature>
<keyword evidence="13" id="KW-1185">Reference proteome</keyword>
<dbReference type="EMBL" id="JAAWVO010054658">
    <property type="protein sequence ID" value="MBN3321310.1"/>
    <property type="molecule type" value="Genomic_DNA"/>
</dbReference>
<dbReference type="CDD" id="cd00141">
    <property type="entry name" value="NT_POLXc"/>
    <property type="match status" value="1"/>
</dbReference>
<keyword evidence="5" id="KW-0548">Nucleotidyltransferase</keyword>
<dbReference type="InterPro" id="IPR028207">
    <property type="entry name" value="DNA_pol_B_palm_palm"/>
</dbReference>
<dbReference type="InterPro" id="IPR018944">
    <property type="entry name" value="DNA_pol_lambd_fingers_domain"/>
</dbReference>
<dbReference type="Pfam" id="PF10391">
    <property type="entry name" value="DNA_pol_lambd_f"/>
    <property type="match status" value="1"/>
</dbReference>
<dbReference type="GO" id="GO:0003887">
    <property type="term" value="F:DNA-directed DNA polymerase activity"/>
    <property type="evidence" value="ECO:0007669"/>
    <property type="project" value="InterPro"/>
</dbReference>
<dbReference type="PIRSF" id="PIRSF501176">
    <property type="entry name" value="DNApol_mu"/>
    <property type="match status" value="1"/>
</dbReference>
<dbReference type="GO" id="GO:0046872">
    <property type="term" value="F:metal ion binding"/>
    <property type="evidence" value="ECO:0007669"/>
    <property type="project" value="UniProtKB-KW"/>
</dbReference>
<feature type="region of interest" description="Disordered" evidence="10">
    <location>
        <begin position="441"/>
        <end position="464"/>
    </location>
</feature>
<evidence type="ECO:0000256" key="6">
    <source>
        <dbReference type="ARBA" id="ARBA00022723"/>
    </source>
</evidence>
<evidence type="ECO:0000256" key="9">
    <source>
        <dbReference type="PIRSR" id="PIRSR000817-1"/>
    </source>
</evidence>
<dbReference type="SUPFAM" id="SSF52113">
    <property type="entry name" value="BRCT domain"/>
    <property type="match status" value="1"/>
</dbReference>
<keyword evidence="8" id="KW-0539">Nucleus</keyword>
<dbReference type="Proteomes" id="UP000736164">
    <property type="component" value="Unassembled WGS sequence"/>
</dbReference>
<proteinExistence type="inferred from homology"/>
<organism evidence="12 13">
    <name type="scientific">Atractosteus spatula</name>
    <name type="common">Alligator gar</name>
    <name type="synonym">Lepisosteus spatula</name>
    <dbReference type="NCBI Taxonomy" id="7917"/>
    <lineage>
        <taxon>Eukaryota</taxon>
        <taxon>Metazoa</taxon>
        <taxon>Chordata</taxon>
        <taxon>Craniata</taxon>
        <taxon>Vertebrata</taxon>
        <taxon>Euteleostomi</taxon>
        <taxon>Actinopterygii</taxon>
        <taxon>Neopterygii</taxon>
        <taxon>Holostei</taxon>
        <taxon>Semionotiformes</taxon>
        <taxon>Lepisosteidae</taxon>
        <taxon>Atractosteus</taxon>
    </lineage>
</organism>
<dbReference type="FunFam" id="3.30.460.10:FF:000032">
    <property type="entry name" value="DNA-directed DNA/RNA polymerase mu"/>
    <property type="match status" value="1"/>
</dbReference>
<dbReference type="Pfam" id="PF14792">
    <property type="entry name" value="DNA_pol_B_palm"/>
    <property type="match status" value="1"/>
</dbReference>
<dbReference type="PRINTS" id="PR00871">
    <property type="entry name" value="DNAPOLXTDT"/>
</dbReference>
<evidence type="ECO:0000313" key="12">
    <source>
        <dbReference type="EMBL" id="MBN3321310.1"/>
    </source>
</evidence>
<dbReference type="InterPro" id="IPR027421">
    <property type="entry name" value="DNA_pol_lamdba_lyase_dom_sf"/>
</dbReference>
<dbReference type="Gene3D" id="1.10.150.110">
    <property type="entry name" value="DNA polymerase beta, N-terminal domain-like"/>
    <property type="match status" value="1"/>
</dbReference>
<evidence type="ECO:0000256" key="7">
    <source>
        <dbReference type="ARBA" id="ARBA00022842"/>
    </source>
</evidence>
<dbReference type="PROSITE" id="PS00522">
    <property type="entry name" value="DNA_POLYMERASE_X"/>
    <property type="match status" value="1"/>
</dbReference>
<name>A0A8J7NZQ4_ATRSP</name>